<dbReference type="EMBL" id="QXGD01001016">
    <property type="protein sequence ID" value="KAE9217320.1"/>
    <property type="molecule type" value="Genomic_DNA"/>
</dbReference>
<dbReference type="AlphaFoldDB" id="A0A6A3YEB7"/>
<dbReference type="Proteomes" id="UP000440367">
    <property type="component" value="Unassembled WGS sequence"/>
</dbReference>
<organism evidence="1 2">
    <name type="scientific">Phytophthora fragariae</name>
    <dbReference type="NCBI Taxonomy" id="53985"/>
    <lineage>
        <taxon>Eukaryota</taxon>
        <taxon>Sar</taxon>
        <taxon>Stramenopiles</taxon>
        <taxon>Oomycota</taxon>
        <taxon>Peronosporomycetes</taxon>
        <taxon>Peronosporales</taxon>
        <taxon>Peronosporaceae</taxon>
        <taxon>Phytophthora</taxon>
    </lineage>
</organism>
<evidence type="ECO:0000313" key="1">
    <source>
        <dbReference type="EMBL" id="KAE9217320.1"/>
    </source>
</evidence>
<evidence type="ECO:0000313" key="2">
    <source>
        <dbReference type="Proteomes" id="UP000440367"/>
    </source>
</evidence>
<sequence length="95" mass="11272">MLKFQAELQRPSRELTLAHDKRFTVFNCWNSMHHVTNRLSEAHVAKLVFIFFNSKDRRAEDMATVNLLKDLEAESSEEESSNQNSIYEYTRRFCL</sequence>
<accession>A0A6A3YEB7</accession>
<protein>
    <submittedName>
        <fullName evidence="1">Uncharacterized protein</fullName>
    </submittedName>
</protein>
<comment type="caution">
    <text evidence="1">The sequence shown here is derived from an EMBL/GenBank/DDBJ whole genome shotgun (WGS) entry which is preliminary data.</text>
</comment>
<name>A0A6A3YEB7_9STRA</name>
<gene>
    <name evidence="1" type="ORF">PF002_g16830</name>
</gene>
<proteinExistence type="predicted"/>
<reference evidence="1 2" key="1">
    <citation type="submission" date="2018-08" db="EMBL/GenBank/DDBJ databases">
        <title>Genomic investigation of the strawberry pathogen Phytophthora fragariae indicates pathogenicity is determined by transcriptional variation in three key races.</title>
        <authorList>
            <person name="Adams T.M."/>
            <person name="Armitage A.D."/>
            <person name="Sobczyk M.K."/>
            <person name="Bates H.J."/>
            <person name="Dunwell J.M."/>
            <person name="Nellist C.F."/>
            <person name="Harrison R.J."/>
        </authorList>
    </citation>
    <scope>NUCLEOTIDE SEQUENCE [LARGE SCALE GENOMIC DNA]</scope>
    <source>
        <strain evidence="1 2">BC-1</strain>
    </source>
</reference>